<keyword evidence="2" id="KW-1185">Reference proteome</keyword>
<organism evidence="1 2">
    <name type="scientific">Racocetra persica</name>
    <dbReference type="NCBI Taxonomy" id="160502"/>
    <lineage>
        <taxon>Eukaryota</taxon>
        <taxon>Fungi</taxon>
        <taxon>Fungi incertae sedis</taxon>
        <taxon>Mucoromycota</taxon>
        <taxon>Glomeromycotina</taxon>
        <taxon>Glomeromycetes</taxon>
        <taxon>Diversisporales</taxon>
        <taxon>Gigasporaceae</taxon>
        <taxon>Racocetra</taxon>
    </lineage>
</organism>
<evidence type="ECO:0000313" key="2">
    <source>
        <dbReference type="Proteomes" id="UP000789920"/>
    </source>
</evidence>
<dbReference type="EMBL" id="CAJVQC010084344">
    <property type="protein sequence ID" value="CAG8821010.1"/>
    <property type="molecule type" value="Genomic_DNA"/>
</dbReference>
<comment type="caution">
    <text evidence="1">The sequence shown here is derived from an EMBL/GenBank/DDBJ whole genome shotgun (WGS) entry which is preliminary data.</text>
</comment>
<name>A0ACA9S226_9GLOM</name>
<protein>
    <submittedName>
        <fullName evidence="1">18814_t:CDS:1</fullName>
    </submittedName>
</protein>
<feature type="non-terminal residue" evidence="1">
    <location>
        <position position="1"/>
    </location>
</feature>
<accession>A0ACA9S226</accession>
<evidence type="ECO:0000313" key="1">
    <source>
        <dbReference type="EMBL" id="CAG8821010.1"/>
    </source>
</evidence>
<reference evidence="1" key="1">
    <citation type="submission" date="2021-06" db="EMBL/GenBank/DDBJ databases">
        <authorList>
            <person name="Kallberg Y."/>
            <person name="Tangrot J."/>
            <person name="Rosling A."/>
        </authorList>
    </citation>
    <scope>NUCLEOTIDE SEQUENCE</scope>
    <source>
        <strain evidence="1">MA461A</strain>
    </source>
</reference>
<dbReference type="Proteomes" id="UP000789920">
    <property type="component" value="Unassembled WGS sequence"/>
</dbReference>
<gene>
    <name evidence="1" type="ORF">RPERSI_LOCUS25480</name>
</gene>
<proteinExistence type="predicted"/>
<sequence length="306" mass="35663">RTKKLYAFEPNNMSDYENLDDHIWSDHKIDERASNYFAVLLMASFKRTQRHKKVELRKAAQNTRSITTYLAPALTTSTFKSSTESIEMESIEVESIGVESAEMELIEVESAEMELIEVESTADLFAEIDLDERTKMRLAIEELERTLKKDDNQMDKGVRVRLQASLQYLRLRYQGQTRISASTMIASSLGWGDYKAQYIAAWAQNWIKWRKLPKENHGKFTKVSSLLDDERISMKVLKERKLYVRKWHRDGLKNWASIELEPVLVEYDDKNLSKFVKKDISSEQKRHCVITHDETTLNANNNKKTG</sequence>